<comment type="caution">
    <text evidence="3">The sequence shown here is derived from an EMBL/GenBank/DDBJ whole genome shotgun (WGS) entry which is preliminary data.</text>
</comment>
<dbReference type="PANTHER" id="PTHR22814:SF287">
    <property type="entry name" value="COPPER TRANSPORT PROTEIN ATX1"/>
    <property type="match status" value="1"/>
</dbReference>
<evidence type="ECO:0000313" key="3">
    <source>
        <dbReference type="EMBL" id="GJM85155.1"/>
    </source>
</evidence>
<proteinExistence type="predicted"/>
<dbReference type="Gene3D" id="3.30.70.100">
    <property type="match status" value="1"/>
</dbReference>
<evidence type="ECO:0000313" key="4">
    <source>
        <dbReference type="EMBL" id="GJM85783.1"/>
    </source>
</evidence>
<feature type="compositionally biased region" description="Gly residues" evidence="2">
    <location>
        <begin position="44"/>
        <end position="54"/>
    </location>
</feature>
<reference evidence="3" key="1">
    <citation type="journal article" date="2018" name="DNA Res.">
        <title>Multiple hybrid de novo genome assembly of finger millet, an orphan allotetraploid crop.</title>
        <authorList>
            <person name="Hatakeyama M."/>
            <person name="Aluri S."/>
            <person name="Balachadran M.T."/>
            <person name="Sivarajan S.R."/>
            <person name="Patrignani A."/>
            <person name="Gruter S."/>
            <person name="Poveda L."/>
            <person name="Shimizu-Inatsugi R."/>
            <person name="Baeten J."/>
            <person name="Francoijs K.J."/>
            <person name="Nataraja K.N."/>
            <person name="Reddy Y.A.N."/>
            <person name="Phadnis S."/>
            <person name="Ravikumar R.L."/>
            <person name="Schlapbach R."/>
            <person name="Sreeman S.M."/>
            <person name="Shimizu K.K."/>
        </authorList>
    </citation>
    <scope>NUCLEOTIDE SEQUENCE</scope>
</reference>
<organism evidence="3 5">
    <name type="scientific">Eleusine coracana subsp. coracana</name>
    <dbReference type="NCBI Taxonomy" id="191504"/>
    <lineage>
        <taxon>Eukaryota</taxon>
        <taxon>Viridiplantae</taxon>
        <taxon>Streptophyta</taxon>
        <taxon>Embryophyta</taxon>
        <taxon>Tracheophyta</taxon>
        <taxon>Spermatophyta</taxon>
        <taxon>Magnoliopsida</taxon>
        <taxon>Liliopsida</taxon>
        <taxon>Poales</taxon>
        <taxon>Poaceae</taxon>
        <taxon>PACMAD clade</taxon>
        <taxon>Chloridoideae</taxon>
        <taxon>Cynodonteae</taxon>
        <taxon>Eleusininae</taxon>
        <taxon>Eleusine</taxon>
    </lineage>
</organism>
<dbReference type="InterPro" id="IPR036163">
    <property type="entry name" value="HMA_dom_sf"/>
</dbReference>
<reference evidence="3" key="2">
    <citation type="submission" date="2021-12" db="EMBL/GenBank/DDBJ databases">
        <title>Resequencing data analysis of finger millet.</title>
        <authorList>
            <person name="Hatakeyama M."/>
            <person name="Aluri S."/>
            <person name="Balachadran M.T."/>
            <person name="Sivarajan S.R."/>
            <person name="Poveda L."/>
            <person name="Shimizu-Inatsugi R."/>
            <person name="Schlapbach R."/>
            <person name="Sreeman S.M."/>
            <person name="Shimizu K.K."/>
        </authorList>
    </citation>
    <scope>NUCLEOTIDE SEQUENCE</scope>
</reference>
<dbReference type="GO" id="GO:0046872">
    <property type="term" value="F:metal ion binding"/>
    <property type="evidence" value="ECO:0007669"/>
    <property type="project" value="UniProtKB-KW"/>
</dbReference>
<feature type="compositionally biased region" description="Basic and acidic residues" evidence="2">
    <location>
        <begin position="437"/>
        <end position="450"/>
    </location>
</feature>
<sequence>MSNRDNGHHQYPYLMTGGKRQKHPGTSSDSDEDFDPDVSPIARRGGGGKRGQGGDFSQPPRVVLAWGVARAKERPFHHGSLPLVRRRKSQRRHKRKSRMLAPQVSEDFRIHVPQSRDEMKEYKHTNPWTQPKHPGISDIRFWDLTQVSWYQNILKKTTHRVVLMKCIDWQRMETANDPTFELIQAECDRRNLTAIMGMHQHWNDEIIAQFYSTLWVEQDEKNQLDYKMHWTIEGNRFSITYFNFAHILGFDDSDNAKLKATVFDPQEDSDWGFMYDARYVDPKHGVEYGSYHGMKPYFWVLNNMLRVTLTPNVGDHTHILSSTKTLMFAMKEEAEPFSVFEFMWTEILYNSYTSKASLIYAPYIIKMILHVVGYQFIYDHKHPSVTPKKFPLIASPPHGGTPPAAYVPQSSAAVGEAAGTSAVPPPHRWSSKVSRAISHDRRTHNKQDSKKSNAYRFKKCFAASSHEATARRPDDVFEFEFSFRFQAPASCFGSSPPGAVSHGHRGVESFDIDMKEQKVTVKGNVKPEAVFQTVSKTGKKTSFWEEPAAPAAPAPAAEAAAPSAEAAPTTVAAEAAPTIAEAPAAATEPEITPAKADA</sequence>
<dbReference type="Proteomes" id="UP001054889">
    <property type="component" value="Unassembled WGS sequence"/>
</dbReference>
<keyword evidence="5" id="KW-1185">Reference proteome</keyword>
<dbReference type="InterPro" id="IPR006121">
    <property type="entry name" value="HMA_dom"/>
</dbReference>
<accession>A0AAV5BFH8</accession>
<keyword evidence="1" id="KW-0479">Metal-binding</keyword>
<evidence type="ECO:0000256" key="2">
    <source>
        <dbReference type="SAM" id="MobiDB-lite"/>
    </source>
</evidence>
<dbReference type="EMBL" id="BQKI01000001">
    <property type="protein sequence ID" value="GJM85155.1"/>
    <property type="molecule type" value="Genomic_DNA"/>
</dbReference>
<feature type="region of interest" description="Disordered" evidence="2">
    <location>
        <begin position="546"/>
        <end position="598"/>
    </location>
</feature>
<dbReference type="CDD" id="cd00371">
    <property type="entry name" value="HMA"/>
    <property type="match status" value="1"/>
</dbReference>
<protein>
    <submittedName>
        <fullName evidence="3">Uncharacterized protein</fullName>
    </submittedName>
</protein>
<feature type="region of interest" description="Disordered" evidence="2">
    <location>
        <begin position="416"/>
        <end position="450"/>
    </location>
</feature>
<dbReference type="SUPFAM" id="SSF55008">
    <property type="entry name" value="HMA, heavy metal-associated domain"/>
    <property type="match status" value="1"/>
</dbReference>
<feature type="region of interest" description="Disordered" evidence="2">
    <location>
        <begin position="1"/>
        <end position="59"/>
    </location>
</feature>
<dbReference type="EMBL" id="BQKI01000001">
    <property type="protein sequence ID" value="GJM85783.1"/>
    <property type="molecule type" value="Genomic_DNA"/>
</dbReference>
<evidence type="ECO:0000313" key="5">
    <source>
        <dbReference type="Proteomes" id="UP001054889"/>
    </source>
</evidence>
<dbReference type="AlphaFoldDB" id="A0AAV5BFH8"/>
<gene>
    <name evidence="3" type="primary">ga00895</name>
    <name evidence="4" type="synonym">ga01582</name>
    <name evidence="3" type="ORF">PR202_ga00895</name>
    <name evidence="4" type="ORF">PR202_ga01582</name>
</gene>
<evidence type="ECO:0000256" key="1">
    <source>
        <dbReference type="ARBA" id="ARBA00022723"/>
    </source>
</evidence>
<name>A0AAV5BFH8_ELECO</name>
<dbReference type="PANTHER" id="PTHR22814">
    <property type="entry name" value="COPPER TRANSPORT PROTEIN ATOX1-RELATED"/>
    <property type="match status" value="1"/>
</dbReference>